<name>A0A0A3YUH7_BRAJP</name>
<evidence type="ECO:0000313" key="1">
    <source>
        <dbReference type="EMBL" id="KGT77323.1"/>
    </source>
</evidence>
<dbReference type="RefSeq" id="WP_041956931.1">
    <property type="nucleotide sequence ID" value="NZ_JRPN01000018.1"/>
</dbReference>
<comment type="caution">
    <text evidence="1">The sequence shown here is derived from an EMBL/GenBank/DDBJ whole genome shotgun (WGS) entry which is preliminary data.</text>
</comment>
<evidence type="ECO:0000313" key="2">
    <source>
        <dbReference type="Proteomes" id="UP000030377"/>
    </source>
</evidence>
<protein>
    <submittedName>
        <fullName evidence="1">Uncharacterized protein</fullName>
    </submittedName>
</protein>
<reference evidence="1 2" key="1">
    <citation type="submission" date="2014-09" db="EMBL/GenBank/DDBJ databases">
        <title>Draft genome of Bradyrhizobium japonicum Is-34.</title>
        <authorList>
            <person name="Tsurumaru H."/>
            <person name="Yamakawa T."/>
            <person name="Hashimoto S."/>
            <person name="Okizaki K."/>
            <person name="Kanesaki Y."/>
            <person name="Yoshikawa H."/>
            <person name="Yajima S."/>
        </authorList>
    </citation>
    <scope>NUCLEOTIDE SEQUENCE [LARGE SCALE GENOMIC DNA]</scope>
    <source>
        <strain evidence="1 2">Is-34</strain>
    </source>
</reference>
<dbReference type="AlphaFoldDB" id="A0A0A3YUH7"/>
<dbReference type="EMBL" id="JRPN01000018">
    <property type="protein sequence ID" value="KGT77323.1"/>
    <property type="molecule type" value="Genomic_DNA"/>
</dbReference>
<accession>A0A0A3YUH7</accession>
<proteinExistence type="predicted"/>
<organism evidence="1 2">
    <name type="scientific">Bradyrhizobium japonicum</name>
    <dbReference type="NCBI Taxonomy" id="375"/>
    <lineage>
        <taxon>Bacteria</taxon>
        <taxon>Pseudomonadati</taxon>
        <taxon>Pseudomonadota</taxon>
        <taxon>Alphaproteobacteria</taxon>
        <taxon>Hyphomicrobiales</taxon>
        <taxon>Nitrobacteraceae</taxon>
        <taxon>Bradyrhizobium</taxon>
    </lineage>
</organism>
<sequence length="88" mass="10072">MTKSYRPPNRASSAREHEPLTIERVERALALSAYLVVLDGSKVAPIFNRLERELEAMREKEDTVGRAKRLLETYRTRPPRLALAPPSQ</sequence>
<dbReference type="Proteomes" id="UP000030377">
    <property type="component" value="Unassembled WGS sequence"/>
</dbReference>
<gene>
    <name evidence="1" type="ORF">MA20_22280</name>
</gene>